<evidence type="ECO:0000259" key="5">
    <source>
        <dbReference type="PROSITE" id="PS50977"/>
    </source>
</evidence>
<evidence type="ECO:0000256" key="3">
    <source>
        <dbReference type="ARBA" id="ARBA00023163"/>
    </source>
</evidence>
<dbReference type="PANTHER" id="PTHR30055:SF151">
    <property type="entry name" value="TRANSCRIPTIONAL REGULATORY PROTEIN"/>
    <property type="match status" value="1"/>
</dbReference>
<evidence type="ECO:0000256" key="2">
    <source>
        <dbReference type="ARBA" id="ARBA00023125"/>
    </source>
</evidence>
<dbReference type="SUPFAM" id="SSF46689">
    <property type="entry name" value="Homeodomain-like"/>
    <property type="match status" value="1"/>
</dbReference>
<evidence type="ECO:0000313" key="6">
    <source>
        <dbReference type="EMBL" id="MQY28963.1"/>
    </source>
</evidence>
<dbReference type="RefSeq" id="WP_194290949.1">
    <property type="nucleotide sequence ID" value="NZ_WEGI01000010.1"/>
</dbReference>
<keyword evidence="2 4" id="KW-0238">DNA-binding</keyword>
<keyword evidence="7" id="KW-1185">Reference proteome</keyword>
<feature type="DNA-binding region" description="H-T-H motif" evidence="4">
    <location>
        <begin position="37"/>
        <end position="56"/>
    </location>
</feature>
<dbReference type="InterPro" id="IPR001647">
    <property type="entry name" value="HTH_TetR"/>
</dbReference>
<dbReference type="InterPro" id="IPR036271">
    <property type="entry name" value="Tet_transcr_reg_TetR-rel_C_sf"/>
</dbReference>
<dbReference type="EMBL" id="WEGI01000010">
    <property type="protein sequence ID" value="MQY28963.1"/>
    <property type="molecule type" value="Genomic_DNA"/>
</dbReference>
<evidence type="ECO:0000256" key="4">
    <source>
        <dbReference type="PROSITE-ProRule" id="PRU00335"/>
    </source>
</evidence>
<dbReference type="GO" id="GO:0000976">
    <property type="term" value="F:transcription cis-regulatory region binding"/>
    <property type="evidence" value="ECO:0007669"/>
    <property type="project" value="TreeGrafter"/>
</dbReference>
<dbReference type="GO" id="GO:0045892">
    <property type="term" value="P:negative regulation of DNA-templated transcription"/>
    <property type="evidence" value="ECO:0007669"/>
    <property type="project" value="InterPro"/>
</dbReference>
<dbReference type="PROSITE" id="PS50977">
    <property type="entry name" value="HTH_TETR_2"/>
    <property type="match status" value="1"/>
</dbReference>
<name>A0A7K0DT66_9NOCA</name>
<protein>
    <recommendedName>
        <fullName evidence="5">HTH tetR-type domain-containing protein</fullName>
    </recommendedName>
</protein>
<evidence type="ECO:0000256" key="1">
    <source>
        <dbReference type="ARBA" id="ARBA00023015"/>
    </source>
</evidence>
<dbReference type="SUPFAM" id="SSF48498">
    <property type="entry name" value="Tetracyclin repressor-like, C-terminal domain"/>
    <property type="match status" value="1"/>
</dbReference>
<accession>A0A7K0DT66</accession>
<keyword evidence="1" id="KW-0805">Transcription regulation</keyword>
<organism evidence="6 7">
    <name type="scientific">Nocardia aurantia</name>
    <dbReference type="NCBI Taxonomy" id="2585199"/>
    <lineage>
        <taxon>Bacteria</taxon>
        <taxon>Bacillati</taxon>
        <taxon>Actinomycetota</taxon>
        <taxon>Actinomycetes</taxon>
        <taxon>Mycobacteriales</taxon>
        <taxon>Nocardiaceae</taxon>
        <taxon>Nocardia</taxon>
    </lineage>
</organism>
<proteinExistence type="predicted"/>
<dbReference type="AlphaFoldDB" id="A0A7K0DT66"/>
<comment type="caution">
    <text evidence="6">The sequence shown here is derived from an EMBL/GenBank/DDBJ whole genome shotgun (WGS) entry which is preliminary data.</text>
</comment>
<dbReference type="Pfam" id="PF02909">
    <property type="entry name" value="TetR_C_1"/>
    <property type="match status" value="1"/>
</dbReference>
<dbReference type="PANTHER" id="PTHR30055">
    <property type="entry name" value="HTH-TYPE TRANSCRIPTIONAL REGULATOR RUTR"/>
    <property type="match status" value="1"/>
</dbReference>
<keyword evidence="3" id="KW-0804">Transcription</keyword>
<dbReference type="Pfam" id="PF00440">
    <property type="entry name" value="TetR_N"/>
    <property type="match status" value="1"/>
</dbReference>
<dbReference type="InterPro" id="IPR050109">
    <property type="entry name" value="HTH-type_TetR-like_transc_reg"/>
</dbReference>
<dbReference type="InterPro" id="IPR009057">
    <property type="entry name" value="Homeodomain-like_sf"/>
</dbReference>
<gene>
    <name evidence="6" type="ORF">NRB56_45520</name>
</gene>
<dbReference type="Proteomes" id="UP000431401">
    <property type="component" value="Unassembled WGS sequence"/>
</dbReference>
<reference evidence="6 7" key="1">
    <citation type="submission" date="2019-10" db="EMBL/GenBank/DDBJ databases">
        <title>Nocardia macrotermitis sp. nov. and Nocardia aurantia sp. nov., isolated from the gut of fungus growing-termite Macrotermes natalensis.</title>
        <authorList>
            <person name="Benndorf R."/>
            <person name="Schwitalla J."/>
            <person name="Martin K."/>
            <person name="De Beer W."/>
            <person name="Kaster A.-K."/>
            <person name="Vollmers J."/>
            <person name="Poulsen M."/>
            <person name="Beemelmanns C."/>
        </authorList>
    </citation>
    <scope>NUCLEOTIDE SEQUENCE [LARGE SCALE GENOMIC DNA]</scope>
    <source>
        <strain evidence="6 7">RB56</strain>
    </source>
</reference>
<evidence type="ECO:0000313" key="7">
    <source>
        <dbReference type="Proteomes" id="UP000431401"/>
    </source>
</evidence>
<dbReference type="Gene3D" id="1.10.357.10">
    <property type="entry name" value="Tetracycline Repressor, domain 2"/>
    <property type="match status" value="1"/>
</dbReference>
<dbReference type="InterPro" id="IPR004111">
    <property type="entry name" value="Repressor_TetR_C"/>
</dbReference>
<feature type="domain" description="HTH tetR-type" evidence="5">
    <location>
        <begin position="14"/>
        <end position="74"/>
    </location>
</feature>
<sequence>MTPAASRRRATRNTLSADRIVDAALHLLDTTTAEELSMRTLAAELGVGTMTLYTYFRGKDEILQAARDRVLDSFHPPAVEGDWEEQVRACCTALYGLLVERPAVMRVLATGMHGDDEFADTATAALEFIVRQLRGAGLDRECTARGYVVLLQYTFGAALGRVRAAAHEPGEMPRLSPQAHPMIADLAPELIRVRSCGVDQYLFGLNLLLTGLRESAAAETRSEK</sequence>
<dbReference type="GO" id="GO:0003700">
    <property type="term" value="F:DNA-binding transcription factor activity"/>
    <property type="evidence" value="ECO:0007669"/>
    <property type="project" value="TreeGrafter"/>
</dbReference>